<proteinExistence type="predicted"/>
<dbReference type="SUPFAM" id="SSF55729">
    <property type="entry name" value="Acyl-CoA N-acyltransferases (Nat)"/>
    <property type="match status" value="1"/>
</dbReference>
<dbReference type="PROSITE" id="PS51186">
    <property type="entry name" value="GNAT"/>
    <property type="match status" value="1"/>
</dbReference>
<dbReference type="AlphaFoldDB" id="A0A379DBY1"/>
<dbReference type="GO" id="GO:0016747">
    <property type="term" value="F:acyltransferase activity, transferring groups other than amino-acyl groups"/>
    <property type="evidence" value="ECO:0007669"/>
    <property type="project" value="InterPro"/>
</dbReference>
<dbReference type="PANTHER" id="PTHR43415:SF3">
    <property type="entry name" value="GNAT-FAMILY ACETYLTRANSFERASE"/>
    <property type="match status" value="1"/>
</dbReference>
<dbReference type="InterPro" id="IPR000182">
    <property type="entry name" value="GNAT_dom"/>
</dbReference>
<dbReference type="Gene3D" id="3.40.630.30">
    <property type="match status" value="1"/>
</dbReference>
<dbReference type="RefSeq" id="WP_115312117.1">
    <property type="nucleotide sequence ID" value="NZ_UGTH01000001.1"/>
</dbReference>
<name>A0A379DBY1_9FIRM</name>
<protein>
    <submittedName>
        <fullName evidence="2">Spermidine N1-acetyltransferase</fullName>
    </submittedName>
</protein>
<accession>A0A379DBY1</accession>
<dbReference type="Pfam" id="PF13302">
    <property type="entry name" value="Acetyltransf_3"/>
    <property type="match status" value="1"/>
</dbReference>
<keyword evidence="2" id="KW-0808">Transferase</keyword>
<feature type="domain" description="N-acetyltransferase" evidence="1">
    <location>
        <begin position="7"/>
        <end position="169"/>
    </location>
</feature>
<dbReference type="InterPro" id="IPR016181">
    <property type="entry name" value="Acyl_CoA_acyltransferase"/>
</dbReference>
<evidence type="ECO:0000313" key="3">
    <source>
        <dbReference type="Proteomes" id="UP000254777"/>
    </source>
</evidence>
<dbReference type="Proteomes" id="UP000254777">
    <property type="component" value="Unassembled WGS sequence"/>
</dbReference>
<gene>
    <name evidence="2" type="ORF">NCTC11088_01315</name>
</gene>
<reference evidence="2 3" key="1">
    <citation type="submission" date="2018-06" db="EMBL/GenBank/DDBJ databases">
        <authorList>
            <consortium name="Pathogen Informatics"/>
            <person name="Doyle S."/>
        </authorList>
    </citation>
    <scope>NUCLEOTIDE SEQUENCE [LARGE SCALE GENOMIC DNA]</scope>
    <source>
        <strain evidence="2 3">NCTC11088</strain>
    </source>
</reference>
<evidence type="ECO:0000313" key="2">
    <source>
        <dbReference type="EMBL" id="SUB75518.1"/>
    </source>
</evidence>
<dbReference type="PANTHER" id="PTHR43415">
    <property type="entry name" value="SPERMIDINE N(1)-ACETYLTRANSFERASE"/>
    <property type="match status" value="1"/>
</dbReference>
<dbReference type="EMBL" id="UGTH01000001">
    <property type="protein sequence ID" value="SUB75518.1"/>
    <property type="molecule type" value="Genomic_DNA"/>
</dbReference>
<dbReference type="CDD" id="cd04301">
    <property type="entry name" value="NAT_SF"/>
    <property type="match status" value="1"/>
</dbReference>
<evidence type="ECO:0000259" key="1">
    <source>
        <dbReference type="PROSITE" id="PS51186"/>
    </source>
</evidence>
<sequence>MIKSEHLSFKEMQLEDVGQFRNWGKHKSKMYDDYNFSEQTEENVKNWYEWKTNVAMSTYYTIFLKEIAIGYISFKNQKPILKTAELGIVLDPNYINKGFGYETLMEMLKFYFIELGYNKIYLDVAKYNKRAYHLYKKIGFEKYSSIIIKYPNGRLDKKSKDYLENKDVFFNFLGITFFTVDKLVLTKERFEELWNLNLKK</sequence>
<organism evidence="2 3">
    <name type="scientific">Peptoniphilus indolicus</name>
    <dbReference type="NCBI Taxonomy" id="33030"/>
    <lineage>
        <taxon>Bacteria</taxon>
        <taxon>Bacillati</taxon>
        <taxon>Bacillota</taxon>
        <taxon>Tissierellia</taxon>
        <taxon>Tissierellales</taxon>
        <taxon>Peptoniphilaceae</taxon>
        <taxon>Peptoniphilus</taxon>
    </lineage>
</organism>